<dbReference type="InterPro" id="IPR016024">
    <property type="entry name" value="ARM-type_fold"/>
</dbReference>
<dbReference type="Proteomes" id="UP000001429">
    <property type="component" value="Chromosome 1"/>
</dbReference>
<dbReference type="OMA" id="PVLMHRY"/>
<keyword evidence="12" id="KW-1185">Reference proteome</keyword>
<dbReference type="InterPro" id="IPR009028">
    <property type="entry name" value="Coatomer/calthrin_app_sub_C"/>
</dbReference>
<evidence type="ECO:0000256" key="3">
    <source>
        <dbReference type="ARBA" id="ARBA00022583"/>
    </source>
</evidence>
<feature type="binding site" evidence="8">
    <location>
        <position position="52"/>
    </location>
    <ligand>
        <name>a 1,2-diacyl-sn-glycero-3-phospho-(1D-myo-inositol-3,4,5-trisphosphate)</name>
        <dbReference type="ChEBI" id="CHEBI:57836"/>
    </ligand>
</feature>
<evidence type="ECO:0000256" key="4">
    <source>
        <dbReference type="ARBA" id="ARBA00022927"/>
    </source>
</evidence>
<name>C4YDR3_CANAW</name>
<reference evidence="11 12" key="1">
    <citation type="journal article" date="2009" name="Nature">
        <title>Evolution of pathogenicity and sexual reproduction in eight Candida genomes.</title>
        <authorList>
            <person name="Butler G."/>
            <person name="Rasmussen M.D."/>
            <person name="Lin M.F."/>
            <person name="Santos M.A."/>
            <person name="Sakthikumar S."/>
            <person name="Munro C.A."/>
            <person name="Rheinbay E."/>
            <person name="Grabherr M."/>
            <person name="Forche A."/>
            <person name="Reedy J.L."/>
            <person name="Agrafioti I."/>
            <person name="Arnaud M.B."/>
            <person name="Bates S."/>
            <person name="Brown A.J."/>
            <person name="Brunke S."/>
            <person name="Costanzo M.C."/>
            <person name="Fitzpatrick D.A."/>
            <person name="de Groot P.W."/>
            <person name="Harris D."/>
            <person name="Hoyer L.L."/>
            <person name="Hube B."/>
            <person name="Klis F.M."/>
            <person name="Kodira C."/>
            <person name="Lennard N."/>
            <person name="Logue M.E."/>
            <person name="Martin R."/>
            <person name="Neiman A.M."/>
            <person name="Nikolaou E."/>
            <person name="Quail M.A."/>
            <person name="Quinn J."/>
            <person name="Santos M.C."/>
            <person name="Schmitzberger F.F."/>
            <person name="Sherlock G."/>
            <person name="Shah P."/>
            <person name="Silverstein K.A."/>
            <person name="Skrzypek M.S."/>
            <person name="Soll D."/>
            <person name="Staggs R."/>
            <person name="Stansfield I."/>
            <person name="Stumpf M.P."/>
            <person name="Sudbery P.E."/>
            <person name="Srikantha T."/>
            <person name="Zeng Q."/>
            <person name="Berman J."/>
            <person name="Berriman M."/>
            <person name="Heitman J."/>
            <person name="Gow N.A."/>
            <person name="Lorenz M.C."/>
            <person name="Birren B.W."/>
            <person name="Kellis M."/>
            <person name="Cuomo C.A."/>
        </authorList>
    </citation>
    <scope>NUCLEOTIDE SEQUENCE [LARGE SCALE GENOMIC DNA]</scope>
    <source>
        <strain evidence="11 12">WO-1</strain>
    </source>
</reference>
<protein>
    <recommendedName>
        <fullName evidence="7">AP-2 complex subunit alpha</fullName>
    </recommendedName>
</protein>
<dbReference type="InterPro" id="IPR017104">
    <property type="entry name" value="AP2_complex_asu"/>
</dbReference>
<dbReference type="OrthoDB" id="28053at2759"/>
<comment type="similarity">
    <text evidence="7">Belongs to the adaptor complexes large subunit family.</text>
</comment>
<keyword evidence="5 7" id="KW-0472">Membrane</keyword>
<feature type="binding site" evidence="8">
    <location>
        <begin position="56"/>
        <end position="60"/>
    </location>
    <ligand>
        <name>a 1,2-diacyl-sn-glycero-3-phospho-(1D-myo-inositol-3,4,5-trisphosphate)</name>
        <dbReference type="ChEBI" id="CHEBI:57836"/>
    </ligand>
</feature>
<dbReference type="HOGENOM" id="CLU_003824_1_0_1"/>
<dbReference type="InterPro" id="IPR002553">
    <property type="entry name" value="Clathrin/coatomer_adapt-like_N"/>
</dbReference>
<dbReference type="GO" id="GO:0035615">
    <property type="term" value="F:clathrin adaptor activity"/>
    <property type="evidence" value="ECO:0007669"/>
    <property type="project" value="InterPro"/>
</dbReference>
<dbReference type="InterPro" id="IPR003164">
    <property type="entry name" value="Clathrin_a-adaptin_app_sub_C"/>
</dbReference>
<dbReference type="EMBL" id="CH672346">
    <property type="protein sequence ID" value="EEQ42449.1"/>
    <property type="molecule type" value="Genomic_DNA"/>
</dbReference>
<feature type="compositionally biased region" description="Low complexity" evidence="9">
    <location>
        <begin position="756"/>
        <end position="774"/>
    </location>
</feature>
<dbReference type="InterPro" id="IPR011989">
    <property type="entry name" value="ARM-like"/>
</dbReference>
<keyword evidence="3 7" id="KW-0254">Endocytosis</keyword>
<dbReference type="Pfam" id="PF01602">
    <property type="entry name" value="Adaptin_N"/>
    <property type="match status" value="1"/>
</dbReference>
<dbReference type="SUPFAM" id="SSF49348">
    <property type="entry name" value="Clathrin adaptor appendage domain"/>
    <property type="match status" value="1"/>
</dbReference>
<evidence type="ECO:0000256" key="8">
    <source>
        <dbReference type="PIRSR" id="PIRSR037091-1"/>
    </source>
</evidence>
<evidence type="ECO:0000256" key="6">
    <source>
        <dbReference type="ARBA" id="ARBA00023176"/>
    </source>
</evidence>
<evidence type="ECO:0000256" key="9">
    <source>
        <dbReference type="SAM" id="MobiDB-lite"/>
    </source>
</evidence>
<comment type="function">
    <text evidence="7">Adaptins are components of the adaptor complexes which link clathrin to receptors in coated vesicles. Clathrin-associated protein complexes are believed to interact with the cytoplasmic tails of membrane proteins, leading to their selection and concentration.</text>
</comment>
<dbReference type="InterPro" id="IPR050840">
    <property type="entry name" value="Adaptor_Complx_Large_Subunit"/>
</dbReference>
<dbReference type="Gene3D" id="2.60.40.1230">
    <property type="match status" value="1"/>
</dbReference>
<evidence type="ECO:0000256" key="7">
    <source>
        <dbReference type="PIRNR" id="PIRNR037091"/>
    </source>
</evidence>
<feature type="region of interest" description="Disordered" evidence="9">
    <location>
        <begin position="751"/>
        <end position="775"/>
    </location>
</feature>
<sequence length="1042" mass="117808">MSKSQPKSQMKGLTQFIVDLRNSKDQDEEDKKINLEINNIKTKFNNSNLNGYQRKKYVCKLIYIYLIGNPNLVDFGLKESFQLLQSNIFSEKKLGYIAVATLLDNEKILINGKNQKSKKFTSSKQRLNYILENIHTDLVRDLQSNNEEFNCLAIQFIASVFTINADSDNTIIKESDENSHLWLELVDMVYASVTSPISSPIVKSKASIALKSLLKLYPQVIITNNNWIPRLLKLIDDKDYSTIISSIPLLQFILSLEPQYVKSVMPSIASQLSQIVIEGKCPEPYFYYDSPAPWLIVKLLQLVEQLFLLVDQQGSQVLTIDKLDDNTINQLRQVVAKSIQNASQPIKGLPNRNSQSSILFQAVSLAVFLEASPEAISGAMNALLMLLTSNETNTRYLSLDALIKLTARSNSNYLSSSKDNFDKALNIIMKLLRDKDISVRRKALDLLYTICNFENYNIIISKLLDYFPNADFLLKSELAIKIAVMAEKFATDSTWYVTTMLKLLSIGGGSNSNGVGFMSNEVWERIVQIVVNNESLQKKTCKLLINLLRRPFDQRNVASPSQHQQQQPPPPQALPLSESLIKVAAFVLGEFGDQINDIEDLNVIVQFQLLFDAYFKVSLLTRAMLLSTFLKFLVKFPNESFVPDIVDLFEIETQSIDLEIQTRAYEYLKLVTLQSDFKLAQNVIKPFPAFNNKVENPLMNRLGSVSRIVGVHRSRSLVMAKNIKSKPVSRAIPEEEEEVEEFNTTIENDPFNEKSATAAATTTTTTTTTTNNNNGSHSLKLSPNWYAGYHRMLHFDAGIFYEDQLIKITYRIMKNTNELTIKFTIINNARKNINKDITGFTILNLESLANIQDPNYTLHIQTLPESTIKDKTQMEIYIKVRNIIENNESPVLSMTYMCGGSFNQLNLKFPVLLLKTITPTTLSTFEEFNKRWNQIGQLLGIEQGQFIHKVILTHRYNSSNISRLLSRVGLAIIKTTDDTLNGPIYVASAGILHTQKSNYGVLITIRGTDEIGKELQIVVRCTGGGVAEVICSTLKEIFTGKF</sequence>
<dbReference type="InterPro" id="IPR013041">
    <property type="entry name" value="Clathrin_app_Ig-like_sf"/>
</dbReference>
<dbReference type="SMART" id="SM00809">
    <property type="entry name" value="Alpha_adaptinC2"/>
    <property type="match status" value="1"/>
</dbReference>
<evidence type="ECO:0000313" key="12">
    <source>
        <dbReference type="Proteomes" id="UP000001429"/>
    </source>
</evidence>
<dbReference type="GO" id="GO:0030122">
    <property type="term" value="C:AP-2 adaptor complex"/>
    <property type="evidence" value="ECO:0007669"/>
    <property type="project" value="InterPro"/>
</dbReference>
<dbReference type="SUPFAM" id="SSF48371">
    <property type="entry name" value="ARM repeat"/>
    <property type="match status" value="1"/>
</dbReference>
<dbReference type="InterPro" id="IPR008152">
    <property type="entry name" value="Clathrin_a/b/g-adaptin_app_Ig"/>
</dbReference>
<dbReference type="SUPFAM" id="SSF55711">
    <property type="entry name" value="Subdomain of clathrin and coatomer appendage domain"/>
    <property type="match status" value="1"/>
</dbReference>
<dbReference type="PaxDb" id="5476-C4YDR3"/>
<gene>
    <name evidence="11" type="ORF">CAWG_00660</name>
</gene>
<dbReference type="Gene3D" id="3.30.310.10">
    <property type="entry name" value="TATA-Binding Protein"/>
    <property type="match status" value="1"/>
</dbReference>
<dbReference type="PIRSF" id="PIRSF037091">
    <property type="entry name" value="AP2_complex_alpha"/>
    <property type="match status" value="1"/>
</dbReference>
<evidence type="ECO:0000256" key="1">
    <source>
        <dbReference type="ARBA" id="ARBA00004277"/>
    </source>
</evidence>
<organism evidence="11 12">
    <name type="scientific">Candida albicans (strain WO-1)</name>
    <name type="common">Yeast</name>
    <dbReference type="NCBI Taxonomy" id="294748"/>
    <lineage>
        <taxon>Eukaryota</taxon>
        <taxon>Fungi</taxon>
        <taxon>Dikarya</taxon>
        <taxon>Ascomycota</taxon>
        <taxon>Saccharomycotina</taxon>
        <taxon>Pichiomycetes</taxon>
        <taxon>Debaryomycetaceae</taxon>
        <taxon>Candida/Lodderomyces clade</taxon>
        <taxon>Candida</taxon>
    </lineage>
</organism>
<keyword evidence="2 7" id="KW-0813">Transport</keyword>
<dbReference type="InterPro" id="IPR012295">
    <property type="entry name" value="TBP_dom_sf"/>
</dbReference>
<feature type="domain" description="Clathrin adaptor alpha/beta/gamma-adaptin appendage Ig-like subdomain" evidence="10">
    <location>
        <begin position="790"/>
        <end position="910"/>
    </location>
</feature>
<keyword evidence="4 7" id="KW-0653">Protein transport</keyword>
<comment type="subcellular location">
    <subcellularLocation>
        <location evidence="1">Membrane</location>
        <location evidence="1">Coated pit</location>
        <topology evidence="1">Peripheral membrane protein</topology>
        <orientation evidence="1">Cytoplasmic side</orientation>
    </subcellularLocation>
</comment>
<dbReference type="VEuPathDB" id="FungiDB:CAWG_00660"/>
<dbReference type="AlphaFoldDB" id="C4YDR3"/>
<dbReference type="Gene3D" id="1.25.10.10">
    <property type="entry name" value="Leucine-rich Repeat Variant"/>
    <property type="match status" value="1"/>
</dbReference>
<dbReference type="Pfam" id="PF02296">
    <property type="entry name" value="Alpha_adaptin_C"/>
    <property type="match status" value="1"/>
</dbReference>
<keyword evidence="6 7" id="KW-0168">Coated pit</keyword>
<dbReference type="GO" id="GO:0006886">
    <property type="term" value="P:intracellular protein transport"/>
    <property type="evidence" value="ECO:0007669"/>
    <property type="project" value="UniProtKB-UniRule"/>
</dbReference>
<dbReference type="GO" id="GO:0072583">
    <property type="term" value="P:clathrin-dependent endocytosis"/>
    <property type="evidence" value="ECO:0007669"/>
    <property type="project" value="InterPro"/>
</dbReference>
<evidence type="ECO:0000259" key="10">
    <source>
        <dbReference type="SMART" id="SM00809"/>
    </source>
</evidence>
<evidence type="ECO:0000256" key="2">
    <source>
        <dbReference type="ARBA" id="ARBA00022448"/>
    </source>
</evidence>
<dbReference type="PANTHER" id="PTHR22780">
    <property type="entry name" value="ADAPTIN, ALPHA/GAMMA/EPSILON"/>
    <property type="match status" value="1"/>
</dbReference>
<feature type="binding site" evidence="8">
    <location>
        <position position="43"/>
    </location>
    <ligand>
        <name>a 1,2-diacyl-sn-glycero-3-phospho-(1D-myo-inositol-3,4,5-trisphosphate)</name>
        <dbReference type="ChEBI" id="CHEBI:57836"/>
    </ligand>
</feature>
<accession>C4YDR3</accession>
<proteinExistence type="inferred from homology"/>
<evidence type="ECO:0000256" key="5">
    <source>
        <dbReference type="ARBA" id="ARBA00023136"/>
    </source>
</evidence>
<evidence type="ECO:0000313" key="11">
    <source>
        <dbReference type="EMBL" id="EEQ42449.1"/>
    </source>
</evidence>